<dbReference type="AlphaFoldDB" id="A0A1H7RGA0"/>
<dbReference type="GO" id="GO:0016757">
    <property type="term" value="F:glycosyltransferase activity"/>
    <property type="evidence" value="ECO:0007669"/>
    <property type="project" value="InterPro"/>
</dbReference>
<dbReference type="Proteomes" id="UP000198916">
    <property type="component" value="Unassembled WGS sequence"/>
</dbReference>
<dbReference type="InterPro" id="IPR028098">
    <property type="entry name" value="Glyco_trans_4-like_N"/>
</dbReference>
<sequence length="383" mass="43650">MKNQLLQGKKIGFIANTAWSMYNFRLGVMKMLASYGAEIYVVAPYDDYADKFAAFSIQFKPLTCLNAKGTNPLGDYLLYRELRQILKIIRPDFLFTYTIKPNIYGLLATKSLQIPTIAVITGLGHGLAKKGILSAVIKMFYRFALKHSVKTWFLNNDDLTFFIKNNILTEQKTLLLSGEGVDIEYFRRFVPYPDDKTVKFLYTGRFLYEKGVEDFVKAIEQLKQRGLQVEGELLGFANVLNPSAIKIETIRLWESKQIIRYLGATDDVRPYLENTNCLVFPSYYNEGMPRCLLEAASMEVPAITTNTIGCREVVKDGETGYLTEPKDVSSLVAKMEAFVRLPLVYKKEMGKNARKKVEKDFSEVKILAVYLEQLIKVMHVTSS</sequence>
<accession>A0A1H7RGA0</accession>
<gene>
    <name evidence="3" type="ORF">SAMN05421740_10796</name>
</gene>
<dbReference type="PANTHER" id="PTHR12526:SF638">
    <property type="entry name" value="SPORE COAT PROTEIN SA"/>
    <property type="match status" value="1"/>
</dbReference>
<protein>
    <submittedName>
        <fullName evidence="3">Glycosyltransferase involved in cell wall bisynthesis</fullName>
    </submittedName>
</protein>
<dbReference type="STRING" id="332977.SAMN05421740_10796"/>
<keyword evidence="4" id="KW-1185">Reference proteome</keyword>
<evidence type="ECO:0000259" key="2">
    <source>
        <dbReference type="Pfam" id="PF13477"/>
    </source>
</evidence>
<dbReference type="PANTHER" id="PTHR12526">
    <property type="entry name" value="GLYCOSYLTRANSFERASE"/>
    <property type="match status" value="1"/>
</dbReference>
<feature type="domain" description="Glycosyltransferase subfamily 4-like N-terminal" evidence="2">
    <location>
        <begin position="10"/>
        <end position="148"/>
    </location>
</feature>
<dbReference type="Pfam" id="PF00534">
    <property type="entry name" value="Glycos_transf_1"/>
    <property type="match status" value="1"/>
</dbReference>
<dbReference type="OrthoDB" id="9790710at2"/>
<proteinExistence type="predicted"/>
<dbReference type="RefSeq" id="WP_090607048.1">
    <property type="nucleotide sequence ID" value="NZ_FNZR01000007.1"/>
</dbReference>
<dbReference type="CDD" id="cd03808">
    <property type="entry name" value="GT4_CapM-like"/>
    <property type="match status" value="1"/>
</dbReference>
<dbReference type="SUPFAM" id="SSF53756">
    <property type="entry name" value="UDP-Glycosyltransferase/glycogen phosphorylase"/>
    <property type="match status" value="1"/>
</dbReference>
<organism evidence="3 4">
    <name type="scientific">Parapedobacter koreensis</name>
    <dbReference type="NCBI Taxonomy" id="332977"/>
    <lineage>
        <taxon>Bacteria</taxon>
        <taxon>Pseudomonadati</taxon>
        <taxon>Bacteroidota</taxon>
        <taxon>Sphingobacteriia</taxon>
        <taxon>Sphingobacteriales</taxon>
        <taxon>Sphingobacteriaceae</taxon>
        <taxon>Parapedobacter</taxon>
    </lineage>
</organism>
<reference evidence="4" key="1">
    <citation type="submission" date="2016-10" db="EMBL/GenBank/DDBJ databases">
        <authorList>
            <person name="Varghese N."/>
            <person name="Submissions S."/>
        </authorList>
    </citation>
    <scope>NUCLEOTIDE SEQUENCE [LARGE SCALE GENOMIC DNA]</scope>
    <source>
        <strain evidence="4">Jip14</strain>
    </source>
</reference>
<feature type="domain" description="Glycosyl transferase family 1" evidence="1">
    <location>
        <begin position="193"/>
        <end position="355"/>
    </location>
</feature>
<evidence type="ECO:0000313" key="3">
    <source>
        <dbReference type="EMBL" id="SEL59213.1"/>
    </source>
</evidence>
<dbReference type="EMBL" id="FNZR01000007">
    <property type="protein sequence ID" value="SEL59213.1"/>
    <property type="molecule type" value="Genomic_DNA"/>
</dbReference>
<dbReference type="Pfam" id="PF13477">
    <property type="entry name" value="Glyco_trans_4_2"/>
    <property type="match status" value="1"/>
</dbReference>
<evidence type="ECO:0000259" key="1">
    <source>
        <dbReference type="Pfam" id="PF00534"/>
    </source>
</evidence>
<keyword evidence="3" id="KW-0808">Transferase</keyword>
<dbReference type="InterPro" id="IPR001296">
    <property type="entry name" value="Glyco_trans_1"/>
</dbReference>
<dbReference type="Gene3D" id="3.40.50.2000">
    <property type="entry name" value="Glycogen Phosphorylase B"/>
    <property type="match status" value="2"/>
</dbReference>
<name>A0A1H7RGA0_9SPHI</name>
<evidence type="ECO:0000313" key="4">
    <source>
        <dbReference type="Proteomes" id="UP000198916"/>
    </source>
</evidence>